<dbReference type="PROSITE" id="PS50942">
    <property type="entry name" value="ENTH"/>
    <property type="match status" value="1"/>
</dbReference>
<gene>
    <name evidence="6" type="ORF">OLC1_LOCUS16239</name>
</gene>
<proteinExistence type="predicted"/>
<dbReference type="SMART" id="SM00273">
    <property type="entry name" value="ENTH"/>
    <property type="match status" value="1"/>
</dbReference>
<name>A0AAV1DM34_OLDCO</name>
<dbReference type="GO" id="GO:0006897">
    <property type="term" value="P:endocytosis"/>
    <property type="evidence" value="ECO:0007669"/>
    <property type="project" value="TreeGrafter"/>
</dbReference>
<dbReference type="EMBL" id="OX459122">
    <property type="protein sequence ID" value="CAI9108090.1"/>
    <property type="molecule type" value="Genomic_DNA"/>
</dbReference>
<dbReference type="Proteomes" id="UP001161247">
    <property type="component" value="Chromosome 5"/>
</dbReference>
<dbReference type="PANTHER" id="PTHR12276:SF116">
    <property type="entry name" value="ENTH_VHS FAMILY PROTEIN"/>
    <property type="match status" value="1"/>
</dbReference>
<evidence type="ECO:0000256" key="3">
    <source>
        <dbReference type="ARBA" id="ARBA00023034"/>
    </source>
</evidence>
<evidence type="ECO:0000313" key="7">
    <source>
        <dbReference type="Proteomes" id="UP001161247"/>
    </source>
</evidence>
<reference evidence="6" key="1">
    <citation type="submission" date="2023-03" db="EMBL/GenBank/DDBJ databases">
        <authorList>
            <person name="Julca I."/>
        </authorList>
    </citation>
    <scope>NUCLEOTIDE SEQUENCE</scope>
</reference>
<dbReference type="CDD" id="cd03571">
    <property type="entry name" value="ENTH"/>
    <property type="match status" value="1"/>
</dbReference>
<protein>
    <submittedName>
        <fullName evidence="6">OLC1v1007610C1</fullName>
    </submittedName>
</protein>
<keyword evidence="7" id="KW-1185">Reference proteome</keyword>
<dbReference type="PANTHER" id="PTHR12276">
    <property type="entry name" value="EPSIN/ENT-RELATED"/>
    <property type="match status" value="1"/>
</dbReference>
<dbReference type="Pfam" id="PF01417">
    <property type="entry name" value="ENTH"/>
    <property type="match status" value="1"/>
</dbReference>
<feature type="domain" description="ENTH" evidence="5">
    <location>
        <begin position="42"/>
        <end position="175"/>
    </location>
</feature>
<dbReference type="InterPro" id="IPR013809">
    <property type="entry name" value="ENTH"/>
</dbReference>
<keyword evidence="4" id="KW-0968">Cytoplasmic vesicle</keyword>
<dbReference type="GO" id="GO:0005543">
    <property type="term" value="F:phospholipid binding"/>
    <property type="evidence" value="ECO:0007669"/>
    <property type="project" value="TreeGrafter"/>
</dbReference>
<dbReference type="GO" id="GO:0030125">
    <property type="term" value="C:clathrin vesicle coat"/>
    <property type="evidence" value="ECO:0007669"/>
    <property type="project" value="TreeGrafter"/>
</dbReference>
<evidence type="ECO:0000313" key="6">
    <source>
        <dbReference type="EMBL" id="CAI9108090.1"/>
    </source>
</evidence>
<organism evidence="6 7">
    <name type="scientific">Oldenlandia corymbosa var. corymbosa</name>
    <dbReference type="NCBI Taxonomy" id="529605"/>
    <lineage>
        <taxon>Eukaryota</taxon>
        <taxon>Viridiplantae</taxon>
        <taxon>Streptophyta</taxon>
        <taxon>Embryophyta</taxon>
        <taxon>Tracheophyta</taxon>
        <taxon>Spermatophyta</taxon>
        <taxon>Magnoliopsida</taxon>
        <taxon>eudicotyledons</taxon>
        <taxon>Gunneridae</taxon>
        <taxon>Pentapetalae</taxon>
        <taxon>asterids</taxon>
        <taxon>lamiids</taxon>
        <taxon>Gentianales</taxon>
        <taxon>Rubiaceae</taxon>
        <taxon>Rubioideae</taxon>
        <taxon>Spermacoceae</taxon>
        <taxon>Hedyotis-Oldenlandia complex</taxon>
        <taxon>Oldenlandia</taxon>
    </lineage>
</organism>
<dbReference type="GO" id="GO:0005768">
    <property type="term" value="C:endosome"/>
    <property type="evidence" value="ECO:0007669"/>
    <property type="project" value="TreeGrafter"/>
</dbReference>
<evidence type="ECO:0000259" key="5">
    <source>
        <dbReference type="PROSITE" id="PS50942"/>
    </source>
</evidence>
<dbReference type="AlphaFoldDB" id="A0AAV1DM34"/>
<dbReference type="GO" id="GO:0005886">
    <property type="term" value="C:plasma membrane"/>
    <property type="evidence" value="ECO:0007669"/>
    <property type="project" value="TreeGrafter"/>
</dbReference>
<dbReference type="SUPFAM" id="SSF48464">
    <property type="entry name" value="ENTH/VHS domain"/>
    <property type="match status" value="1"/>
</dbReference>
<evidence type="ECO:0000256" key="1">
    <source>
        <dbReference type="ARBA" id="ARBA00004132"/>
    </source>
</evidence>
<sequence length="352" mass="39870">MSSILGGSSSSSTGNMGSSPFFHEFKKQASFFLKEKIKTARLVLTDVTPIQLLTEEATNGNPGVPDTRTLKMISKAAFEIDDYWRIVDILHKRLMSFDRKSWRVSYKAMIVLEHLLTHGPERVAEEFQVDIDGIKETGDLQYVDEKGFNWGLQVRRKSEKILELLENRALLKEERNRARSITRGIQGFGSFSVRSSSSSSSDDQVVLQEIESSTLKSFAKCNSQFHEHGNEKENISLFDYSDATNGKLKEKQENNSENPVSLHKLYDEGKLGNENTLTSFKENRTPKGLDEEWDTADESNALLSNNQKDGDSRLMIQGISFEDDDDHPFNLGEQLNKKVSLLSTNDRVLRAF</sequence>
<dbReference type="InterPro" id="IPR008942">
    <property type="entry name" value="ENTH_VHS"/>
</dbReference>
<dbReference type="Gene3D" id="1.25.40.90">
    <property type="match status" value="1"/>
</dbReference>
<dbReference type="GO" id="GO:0030276">
    <property type="term" value="F:clathrin binding"/>
    <property type="evidence" value="ECO:0007669"/>
    <property type="project" value="TreeGrafter"/>
</dbReference>
<dbReference type="GO" id="GO:0005794">
    <property type="term" value="C:Golgi apparatus"/>
    <property type="evidence" value="ECO:0007669"/>
    <property type="project" value="UniProtKB-SubCell"/>
</dbReference>
<evidence type="ECO:0000256" key="4">
    <source>
        <dbReference type="ARBA" id="ARBA00023329"/>
    </source>
</evidence>
<accession>A0AAV1DM34</accession>
<evidence type="ECO:0000256" key="2">
    <source>
        <dbReference type="ARBA" id="ARBA00004555"/>
    </source>
</evidence>
<comment type="subcellular location">
    <subcellularLocation>
        <location evidence="1">Cytoplasmic vesicle</location>
        <location evidence="1">Clathrin-coated vesicle</location>
    </subcellularLocation>
    <subcellularLocation>
        <location evidence="2">Golgi apparatus</location>
    </subcellularLocation>
</comment>
<keyword evidence="3" id="KW-0333">Golgi apparatus</keyword>